<organism evidence="2 3">
    <name type="scientific">Trifolium pratense</name>
    <name type="common">Red clover</name>
    <dbReference type="NCBI Taxonomy" id="57577"/>
    <lineage>
        <taxon>Eukaryota</taxon>
        <taxon>Viridiplantae</taxon>
        <taxon>Streptophyta</taxon>
        <taxon>Embryophyta</taxon>
        <taxon>Tracheophyta</taxon>
        <taxon>Spermatophyta</taxon>
        <taxon>Magnoliopsida</taxon>
        <taxon>eudicotyledons</taxon>
        <taxon>Gunneridae</taxon>
        <taxon>Pentapetalae</taxon>
        <taxon>rosids</taxon>
        <taxon>fabids</taxon>
        <taxon>Fabales</taxon>
        <taxon>Fabaceae</taxon>
        <taxon>Papilionoideae</taxon>
        <taxon>50 kb inversion clade</taxon>
        <taxon>NPAAA clade</taxon>
        <taxon>Hologalegina</taxon>
        <taxon>IRL clade</taxon>
        <taxon>Trifolieae</taxon>
        <taxon>Trifolium</taxon>
    </lineage>
</organism>
<evidence type="ECO:0000256" key="1">
    <source>
        <dbReference type="SAM" id="Phobius"/>
    </source>
</evidence>
<dbReference type="EMBL" id="ASHM01051242">
    <property type="protein sequence ID" value="PNX86454.1"/>
    <property type="molecule type" value="Genomic_DNA"/>
</dbReference>
<sequence length="86" mass="9260">MYVIIKWLSKGYLVTICLAATCVSREQILSATQLLVSCLDMLLILAQNVTSLRIAQLIFILPSGLLSLALNARLAALNAAAALFLL</sequence>
<keyword evidence="1" id="KW-1133">Transmembrane helix</keyword>
<evidence type="ECO:0000313" key="2">
    <source>
        <dbReference type="EMBL" id="PNX86454.1"/>
    </source>
</evidence>
<protein>
    <submittedName>
        <fullName evidence="2">Uncharacterized protein</fullName>
    </submittedName>
</protein>
<reference evidence="2 3" key="1">
    <citation type="journal article" date="2014" name="Am. J. Bot.">
        <title>Genome assembly and annotation for red clover (Trifolium pratense; Fabaceae).</title>
        <authorList>
            <person name="Istvanek J."/>
            <person name="Jaros M."/>
            <person name="Krenek A."/>
            <person name="Repkova J."/>
        </authorList>
    </citation>
    <scope>NUCLEOTIDE SEQUENCE [LARGE SCALE GENOMIC DNA]</scope>
    <source>
        <strain evidence="3">cv. Tatra</strain>
        <tissue evidence="2">Young leaves</tissue>
    </source>
</reference>
<accession>A0A2K3M6P3</accession>
<comment type="caution">
    <text evidence="2">The sequence shown here is derived from an EMBL/GenBank/DDBJ whole genome shotgun (WGS) entry which is preliminary data.</text>
</comment>
<keyword evidence="1" id="KW-0812">Transmembrane</keyword>
<reference evidence="2 3" key="2">
    <citation type="journal article" date="2017" name="Front. Plant Sci.">
        <title>Gene Classification and Mining of Molecular Markers Useful in Red Clover (Trifolium pratense) Breeding.</title>
        <authorList>
            <person name="Istvanek J."/>
            <person name="Dluhosova J."/>
            <person name="Dluhos P."/>
            <person name="Patkova L."/>
            <person name="Nedelnik J."/>
            <person name="Repkova J."/>
        </authorList>
    </citation>
    <scope>NUCLEOTIDE SEQUENCE [LARGE SCALE GENOMIC DNA]</scope>
    <source>
        <strain evidence="3">cv. Tatra</strain>
        <tissue evidence="2">Young leaves</tissue>
    </source>
</reference>
<evidence type="ECO:0000313" key="3">
    <source>
        <dbReference type="Proteomes" id="UP000236291"/>
    </source>
</evidence>
<proteinExistence type="predicted"/>
<keyword evidence="1" id="KW-0472">Membrane</keyword>
<name>A0A2K3M6P3_TRIPR</name>
<feature type="transmembrane region" description="Helical" evidence="1">
    <location>
        <begin position="54"/>
        <end position="85"/>
    </location>
</feature>
<gene>
    <name evidence="2" type="ORF">L195_g042532</name>
</gene>
<dbReference type="AlphaFoldDB" id="A0A2K3M6P3"/>
<dbReference type="Proteomes" id="UP000236291">
    <property type="component" value="Unassembled WGS sequence"/>
</dbReference>